<accession>A0ABD4TFA2</accession>
<dbReference type="RefSeq" id="WP_255331581.1">
    <property type="nucleotide sequence ID" value="NZ_VOTZ01000002.1"/>
</dbReference>
<keyword evidence="1" id="KW-0812">Transmembrane</keyword>
<dbReference type="Proteomes" id="UP001524383">
    <property type="component" value="Unassembled WGS sequence"/>
</dbReference>
<proteinExistence type="predicted"/>
<feature type="transmembrane region" description="Helical" evidence="1">
    <location>
        <begin position="53"/>
        <end position="72"/>
    </location>
</feature>
<name>A0ABD4TFA2_9EURY</name>
<evidence type="ECO:0000313" key="3">
    <source>
        <dbReference type="Proteomes" id="UP001524383"/>
    </source>
</evidence>
<keyword evidence="3" id="KW-1185">Reference proteome</keyword>
<evidence type="ECO:0000256" key="1">
    <source>
        <dbReference type="SAM" id="Phobius"/>
    </source>
</evidence>
<comment type="caution">
    <text evidence="2">The sequence shown here is derived from an EMBL/GenBank/DDBJ whole genome shotgun (WGS) entry which is preliminary data.</text>
</comment>
<organism evidence="2 3">
    <name type="scientific">Methanocalculus taiwanensis</name>
    <dbReference type="NCBI Taxonomy" id="106207"/>
    <lineage>
        <taxon>Archaea</taxon>
        <taxon>Methanobacteriati</taxon>
        <taxon>Methanobacteriota</taxon>
        <taxon>Stenosarchaea group</taxon>
        <taxon>Methanomicrobia</taxon>
        <taxon>Methanomicrobiales</taxon>
        <taxon>Methanocalculaceae</taxon>
        <taxon>Methanocalculus</taxon>
    </lineage>
</organism>
<feature type="transmembrane region" description="Helical" evidence="1">
    <location>
        <begin position="6"/>
        <end position="24"/>
    </location>
</feature>
<evidence type="ECO:0000313" key="2">
    <source>
        <dbReference type="EMBL" id="MCQ1537673.1"/>
    </source>
</evidence>
<dbReference type="Pfam" id="PF09881">
    <property type="entry name" value="EhaD"/>
    <property type="match status" value="1"/>
</dbReference>
<sequence>MIEQIITFALAGLIFLGAVSTALWKNPFDKLIGLSLLSAGVIPLIVMRGYLDVAIVICLVIPITTILVLLLLGRDVR</sequence>
<dbReference type="AlphaFoldDB" id="A0ABD4TFA2"/>
<reference evidence="2 3" key="1">
    <citation type="submission" date="2019-08" db="EMBL/GenBank/DDBJ databases">
        <authorList>
            <person name="Chen S.-C."/>
            <person name="Lai M.-C."/>
            <person name="You Y.-T."/>
        </authorList>
    </citation>
    <scope>NUCLEOTIDE SEQUENCE [LARGE SCALE GENOMIC DNA]</scope>
    <source>
        <strain evidence="2 3">P2F9704a</strain>
    </source>
</reference>
<dbReference type="InterPro" id="IPR019213">
    <property type="entry name" value="EhaD-like"/>
</dbReference>
<keyword evidence="1" id="KW-0472">Membrane</keyword>
<dbReference type="EMBL" id="VOTZ01000002">
    <property type="protein sequence ID" value="MCQ1537673.1"/>
    <property type="molecule type" value="Genomic_DNA"/>
</dbReference>
<gene>
    <name evidence="2" type="ORF">FTO68_01530</name>
</gene>
<keyword evidence="1" id="KW-1133">Transmembrane helix</keyword>
<feature type="transmembrane region" description="Helical" evidence="1">
    <location>
        <begin position="31"/>
        <end position="47"/>
    </location>
</feature>
<protein>
    <submittedName>
        <fullName evidence="2">DUF2108 domain-containing protein</fullName>
    </submittedName>
</protein>